<keyword evidence="2" id="KW-1003">Cell membrane</keyword>
<dbReference type="EMBL" id="CAEZUJ010000058">
    <property type="protein sequence ID" value="CAB4606077.1"/>
    <property type="molecule type" value="Genomic_DNA"/>
</dbReference>
<evidence type="ECO:0000313" key="12">
    <source>
        <dbReference type="EMBL" id="CAB5034540.1"/>
    </source>
</evidence>
<dbReference type="PANTHER" id="PTHR30482">
    <property type="entry name" value="HIGH-AFFINITY BRANCHED-CHAIN AMINO ACID TRANSPORT SYSTEM PERMEASE"/>
    <property type="match status" value="1"/>
</dbReference>
<dbReference type="InterPro" id="IPR001851">
    <property type="entry name" value="ABC_transp_permease"/>
</dbReference>
<feature type="transmembrane region" description="Helical" evidence="6">
    <location>
        <begin position="115"/>
        <end position="134"/>
    </location>
</feature>
<dbReference type="EMBL" id="CAEZXH010000083">
    <property type="protein sequence ID" value="CAB4690887.1"/>
    <property type="molecule type" value="Genomic_DNA"/>
</dbReference>
<reference evidence="12" key="1">
    <citation type="submission" date="2020-05" db="EMBL/GenBank/DDBJ databases">
        <authorList>
            <person name="Chiriac C."/>
            <person name="Salcher M."/>
            <person name="Ghai R."/>
            <person name="Kavagutti S V."/>
        </authorList>
    </citation>
    <scope>NUCLEOTIDE SEQUENCE</scope>
</reference>
<keyword evidence="3 6" id="KW-0812">Transmembrane</keyword>
<feature type="transmembrane region" description="Helical" evidence="6">
    <location>
        <begin position="60"/>
        <end position="80"/>
    </location>
</feature>
<feature type="transmembrane region" description="Helical" evidence="6">
    <location>
        <begin position="86"/>
        <end position="108"/>
    </location>
</feature>
<dbReference type="GO" id="GO:0015658">
    <property type="term" value="F:branched-chain amino acid transmembrane transporter activity"/>
    <property type="evidence" value="ECO:0007669"/>
    <property type="project" value="InterPro"/>
</dbReference>
<evidence type="ECO:0000313" key="10">
    <source>
        <dbReference type="EMBL" id="CAB4778275.1"/>
    </source>
</evidence>
<accession>A0A6J7S250</accession>
<feature type="transmembrane region" description="Helical" evidence="6">
    <location>
        <begin position="297"/>
        <end position="317"/>
    </location>
</feature>
<feature type="transmembrane region" description="Helical" evidence="6">
    <location>
        <begin position="216"/>
        <end position="235"/>
    </location>
</feature>
<evidence type="ECO:0000256" key="4">
    <source>
        <dbReference type="ARBA" id="ARBA00022989"/>
    </source>
</evidence>
<dbReference type="CDD" id="cd06581">
    <property type="entry name" value="TM_PBP1_LivM_like"/>
    <property type="match status" value="1"/>
</dbReference>
<name>A0A6J7S250_9ZZZZ</name>
<sequence>MDKGKKIWRKNLIKSLTLGVFLFLLSFTFEPYNQGQLALVLMLFIGVLSLTVLTGASGQISLGQGALMAVGGYASASLITNLGASIWVGFLVAVSATAIFGLILGTAAARVSGPYLAGTTLVIALALPSVANRFESVLGGDVGLIVDFGTPPAWISNLIEVGYEQWQLWVALPVALTALFFTSNLMASRAGRSWQAVRDDEIGAAVSGIPVARTKVIVFVVSSAIAGLGGALYGLRGLVGPSVYPVSLSLTLLTAAILGGVGSIAGAFIGTLIVVFLPDLIDWAISGLAISEQFSNYLPSLLTGVLLLATIIINPAGVMGAGHRRKH</sequence>
<evidence type="ECO:0000256" key="3">
    <source>
        <dbReference type="ARBA" id="ARBA00022692"/>
    </source>
</evidence>
<dbReference type="EMBL" id="CAFBLI010000024">
    <property type="protein sequence ID" value="CAB4862106.1"/>
    <property type="molecule type" value="Genomic_DNA"/>
</dbReference>
<evidence type="ECO:0000256" key="2">
    <source>
        <dbReference type="ARBA" id="ARBA00022475"/>
    </source>
</evidence>
<evidence type="ECO:0000256" key="5">
    <source>
        <dbReference type="ARBA" id="ARBA00023136"/>
    </source>
</evidence>
<comment type="subcellular location">
    <subcellularLocation>
        <location evidence="1">Cell membrane</location>
        <topology evidence="1">Multi-pass membrane protein</topology>
    </subcellularLocation>
</comment>
<dbReference type="PANTHER" id="PTHR30482:SF20">
    <property type="entry name" value="HIGH-AFFINITY BRANCHED-CHAIN AMINO ACID TRANSPORT SYSTEM PERMEASE PROTEIN LIVM"/>
    <property type="match status" value="1"/>
</dbReference>
<dbReference type="Pfam" id="PF02653">
    <property type="entry name" value="BPD_transp_2"/>
    <property type="match status" value="1"/>
</dbReference>
<keyword evidence="4 6" id="KW-1133">Transmembrane helix</keyword>
<keyword evidence="5 6" id="KW-0472">Membrane</keyword>
<dbReference type="EMBL" id="CAEZZS010000033">
    <property type="protein sequence ID" value="CAB4778275.1"/>
    <property type="molecule type" value="Genomic_DNA"/>
</dbReference>
<evidence type="ECO:0000313" key="9">
    <source>
        <dbReference type="EMBL" id="CAB4719292.1"/>
    </source>
</evidence>
<protein>
    <submittedName>
        <fullName evidence="12">Unannotated protein</fullName>
    </submittedName>
</protein>
<gene>
    <name evidence="7" type="ORF">UFOPK1811_01132</name>
    <name evidence="8" type="ORF">UFOPK2360_01138</name>
    <name evidence="9" type="ORF">UFOPK2659_00537</name>
    <name evidence="10" type="ORF">UFOPK2922_00824</name>
    <name evidence="11" type="ORF">UFOPK3306_00476</name>
    <name evidence="12" type="ORF">UFOPK4209_00179</name>
</gene>
<evidence type="ECO:0000313" key="7">
    <source>
        <dbReference type="EMBL" id="CAB4606077.1"/>
    </source>
</evidence>
<feature type="transmembrane region" description="Helical" evidence="6">
    <location>
        <begin position="255"/>
        <end position="277"/>
    </location>
</feature>
<dbReference type="EMBL" id="CAEZYJ010000059">
    <property type="protein sequence ID" value="CAB4719292.1"/>
    <property type="molecule type" value="Genomic_DNA"/>
</dbReference>
<evidence type="ECO:0000313" key="11">
    <source>
        <dbReference type="EMBL" id="CAB4862106.1"/>
    </source>
</evidence>
<evidence type="ECO:0000313" key="8">
    <source>
        <dbReference type="EMBL" id="CAB4690887.1"/>
    </source>
</evidence>
<feature type="transmembrane region" description="Helical" evidence="6">
    <location>
        <begin position="12"/>
        <end position="29"/>
    </location>
</feature>
<dbReference type="EMBL" id="CAFBPY010000015">
    <property type="protein sequence ID" value="CAB5034540.1"/>
    <property type="molecule type" value="Genomic_DNA"/>
</dbReference>
<feature type="transmembrane region" description="Helical" evidence="6">
    <location>
        <begin position="35"/>
        <end position="53"/>
    </location>
</feature>
<dbReference type="GO" id="GO:0005886">
    <property type="term" value="C:plasma membrane"/>
    <property type="evidence" value="ECO:0007669"/>
    <property type="project" value="UniProtKB-SubCell"/>
</dbReference>
<evidence type="ECO:0000256" key="6">
    <source>
        <dbReference type="SAM" id="Phobius"/>
    </source>
</evidence>
<evidence type="ECO:0000256" key="1">
    <source>
        <dbReference type="ARBA" id="ARBA00004651"/>
    </source>
</evidence>
<dbReference type="AlphaFoldDB" id="A0A6J7S250"/>
<dbReference type="InterPro" id="IPR043428">
    <property type="entry name" value="LivM-like"/>
</dbReference>
<feature type="transmembrane region" description="Helical" evidence="6">
    <location>
        <begin position="166"/>
        <end position="187"/>
    </location>
</feature>
<organism evidence="12">
    <name type="scientific">freshwater metagenome</name>
    <dbReference type="NCBI Taxonomy" id="449393"/>
    <lineage>
        <taxon>unclassified sequences</taxon>
        <taxon>metagenomes</taxon>
        <taxon>ecological metagenomes</taxon>
    </lineage>
</organism>
<proteinExistence type="predicted"/>